<proteinExistence type="inferred from homology"/>
<keyword evidence="3" id="KW-0479">Metal-binding</keyword>
<keyword evidence="6" id="KW-1185">Reference proteome</keyword>
<name>A0ABR0KI07_9EURO</name>
<organism evidence="5 6">
    <name type="scientific">Lithohypha guttulata</name>
    <dbReference type="NCBI Taxonomy" id="1690604"/>
    <lineage>
        <taxon>Eukaryota</taxon>
        <taxon>Fungi</taxon>
        <taxon>Dikarya</taxon>
        <taxon>Ascomycota</taxon>
        <taxon>Pezizomycotina</taxon>
        <taxon>Eurotiomycetes</taxon>
        <taxon>Chaetothyriomycetidae</taxon>
        <taxon>Chaetothyriales</taxon>
        <taxon>Trichomeriaceae</taxon>
        <taxon>Lithohypha</taxon>
    </lineage>
</organism>
<dbReference type="SUPFAM" id="SSF51197">
    <property type="entry name" value="Clavaminate synthase-like"/>
    <property type="match status" value="1"/>
</dbReference>
<comment type="cofactor">
    <cofactor evidence="1">
        <name>Fe cation</name>
        <dbReference type="ChEBI" id="CHEBI:24875"/>
    </cofactor>
</comment>
<evidence type="ECO:0000256" key="3">
    <source>
        <dbReference type="ARBA" id="ARBA00022723"/>
    </source>
</evidence>
<dbReference type="Pfam" id="PF05721">
    <property type="entry name" value="PhyH"/>
    <property type="match status" value="1"/>
</dbReference>
<evidence type="ECO:0008006" key="7">
    <source>
        <dbReference type="Google" id="ProtNLM"/>
    </source>
</evidence>
<evidence type="ECO:0000256" key="1">
    <source>
        <dbReference type="ARBA" id="ARBA00001962"/>
    </source>
</evidence>
<dbReference type="Gene3D" id="2.60.120.620">
    <property type="entry name" value="q2cbj1_9rhob like domain"/>
    <property type="match status" value="1"/>
</dbReference>
<dbReference type="PANTHER" id="PTHR20883">
    <property type="entry name" value="PHYTANOYL-COA DIOXYGENASE DOMAIN CONTAINING 1"/>
    <property type="match status" value="1"/>
</dbReference>
<evidence type="ECO:0000256" key="4">
    <source>
        <dbReference type="ARBA" id="ARBA00023004"/>
    </source>
</evidence>
<gene>
    <name evidence="5" type="ORF">LTR24_002448</name>
</gene>
<reference evidence="5 6" key="1">
    <citation type="submission" date="2023-08" db="EMBL/GenBank/DDBJ databases">
        <title>Black Yeasts Isolated from many extreme environments.</title>
        <authorList>
            <person name="Coleine C."/>
            <person name="Stajich J.E."/>
            <person name="Selbmann L."/>
        </authorList>
    </citation>
    <scope>NUCLEOTIDE SEQUENCE [LARGE SCALE GENOMIC DNA]</scope>
    <source>
        <strain evidence="5 6">CCFEE 5885</strain>
    </source>
</reference>
<evidence type="ECO:0000256" key="2">
    <source>
        <dbReference type="ARBA" id="ARBA00005830"/>
    </source>
</evidence>
<comment type="similarity">
    <text evidence="2">Belongs to the PhyH family.</text>
</comment>
<accession>A0ABR0KI07</accession>
<sequence>MAEPFRLYSRAAEHKSLPSDPAVRRDVEHILEHGYVIIPDCFSKAEAKEARDEIQRLLGKDPQKGRNPFEGLNTNRIYSLLNKTRLFDKFAMLPRVLALNDYFLSPGYLMSAFHTISINPGEVPQGLHHDDGYVQIPRPRIPFGAAIMVGFDEFAEENGATRIIPGSHKWDSRRKPKQEETIPALVPEGGVVYFLSTLWHGGGANFSDRPRQSATVQYCQPYLRPIENQILAVDPRKLDDIPPRLVAMMGYRVLEPFIGYADGISPRKAVKRYARWLQRDVDYSPPTFAHEAHKSKL</sequence>
<keyword evidence="4" id="KW-0408">Iron</keyword>
<dbReference type="InterPro" id="IPR008775">
    <property type="entry name" value="Phytyl_CoA_dOase-like"/>
</dbReference>
<dbReference type="PANTHER" id="PTHR20883:SF15">
    <property type="entry name" value="PHYTANOYL-COA DIOXYGENASE DOMAIN-CONTAINING PROTEIN 1"/>
    <property type="match status" value="1"/>
</dbReference>
<dbReference type="Proteomes" id="UP001345013">
    <property type="component" value="Unassembled WGS sequence"/>
</dbReference>
<dbReference type="EMBL" id="JAVRRG010000020">
    <property type="protein sequence ID" value="KAK5097007.1"/>
    <property type="molecule type" value="Genomic_DNA"/>
</dbReference>
<protein>
    <recommendedName>
        <fullName evidence="7">Phytanoyl-CoA dioxygenase</fullName>
    </recommendedName>
</protein>
<evidence type="ECO:0000313" key="5">
    <source>
        <dbReference type="EMBL" id="KAK5097007.1"/>
    </source>
</evidence>
<comment type="caution">
    <text evidence="5">The sequence shown here is derived from an EMBL/GenBank/DDBJ whole genome shotgun (WGS) entry which is preliminary data.</text>
</comment>
<evidence type="ECO:0000313" key="6">
    <source>
        <dbReference type="Proteomes" id="UP001345013"/>
    </source>
</evidence>